<evidence type="ECO:0000256" key="6">
    <source>
        <dbReference type="ARBA" id="ARBA00023136"/>
    </source>
</evidence>
<comment type="subcellular location">
    <subcellularLocation>
        <location evidence="1">Membrane</location>
        <topology evidence="1">Multi-pass membrane protein</topology>
    </subcellularLocation>
</comment>
<gene>
    <name evidence="10" type="ORF">JL09_g2791</name>
</gene>
<evidence type="ECO:0000256" key="4">
    <source>
        <dbReference type="ARBA" id="ARBA00022692"/>
    </source>
</evidence>
<sequence>MSDPFRPNPFTVLQSPVKKPEEAYTPTGSPIRNSPVRNSPSKAAIKYSPAVSFRRGDDNHEFINSSIGRNFIQRATESPFKPTARKLFTEHESPKRGGALARNLDPFSDVDEENDENDIISHYSIFNTDKTHEFKRSTNSNRTELESPKPVFSASTFAAAGGDVNSLQSSLGEIPMLTPKSSRLGYIPPQQDLGVRVTSASSDSTAASSFGAELNEKKTNNSSYFSSDQSTINAPIDNTEEFGSSQLTHSSNSTDYFDKNLMDGAPRIQVRRNNFHKQQTVFRSRTGNLVLDTPIPRLLHDLLPRKGDDEYDFMKYSAVTSDPDDFVDDGFNLRQIELERETEIVICITMYNEDEVALTRTLHAVMKNIEYLNKRTRSHTWGPDSWKKVVVCIIADGRNKVSQGVLEVLSVMGVYQDGIAKSFVNQKEVKAHIFEYTTQVSVDENLKINGGKITPAQVVFCLKEKNAKKINSHRWLFNAICPTLDPNVTVLLDVGTVPNESAVYNLWKAFDLDSNVAGAAGQIVAMKGKYWSKLVNPLVSSQNFEYKMSNILDKPCESAFGYISVLPGALSAYRYSALKNHPDGTGPLQAYFHGETQDTAENADIFSANMYLAEDRVLAWELVAKKNAQWVLKYCKDAKGETDVPETLSEFVLQRRRWLNGAFFAALYSLKQSGAIFSTDHSSLRKFFFMVEFIYQGLTLLFSFFSIANFYITFYYLAGSLIVIGGTGGKVVFEIMNYICICTLLAMLVISMGNKPTGAPMLFWVCVILLTLCGMYALISGFYFLSLMIQSHNAGNAGGLSFASICVSLASTYGLYVLMSLLYLDPWHIISSSLQYFLMLPAYTCLLQIYAFCNTHDVSWGTKGSVEAVQDLGKAIIQTDEKGQQIITTEVLAQQDIDSMYSETVLKLKDRRKKPVNMRGKNSKSGGKKKNVIGKEDYYRDVRSRVVLVWVISNVILVMTITQIWAADSIRSNKYLAFILWSVFGFSVFRFLGSSSYLIHLLLRKIIVSKNKWDLRKEEVPHMNKLPNI</sequence>
<feature type="compositionally biased region" description="Polar residues" evidence="7">
    <location>
        <begin position="26"/>
        <end position="41"/>
    </location>
</feature>
<feature type="transmembrane region" description="Helical" evidence="8">
    <location>
        <begin position="836"/>
        <end position="853"/>
    </location>
</feature>
<dbReference type="AlphaFoldDB" id="A0A099NZG4"/>
<accession>A0A099NZG4</accession>
<dbReference type="SUPFAM" id="SSF53448">
    <property type="entry name" value="Nucleotide-diphospho-sugar transferases"/>
    <property type="match status" value="1"/>
</dbReference>
<dbReference type="GO" id="GO:0016020">
    <property type="term" value="C:membrane"/>
    <property type="evidence" value="ECO:0007669"/>
    <property type="project" value="UniProtKB-SubCell"/>
</dbReference>
<keyword evidence="5 8" id="KW-1133">Transmembrane helix</keyword>
<dbReference type="eggNOG" id="KOG2571">
    <property type="taxonomic scope" value="Eukaryota"/>
</dbReference>
<dbReference type="PANTHER" id="PTHR22914">
    <property type="entry name" value="CHITIN SYNTHASE"/>
    <property type="match status" value="1"/>
</dbReference>
<dbReference type="GO" id="GO:0005935">
    <property type="term" value="C:cellular bud neck"/>
    <property type="evidence" value="ECO:0007669"/>
    <property type="project" value="EnsemblFungi"/>
</dbReference>
<protein>
    <recommendedName>
        <fullName evidence="2">chitin synthase</fullName>
        <ecNumber evidence="2">2.4.1.16</ecNumber>
    </recommendedName>
</protein>
<dbReference type="EC" id="2.4.1.16" evidence="2"/>
<comment type="caution">
    <text evidence="10">The sequence shown here is derived from an EMBL/GenBank/DDBJ whole genome shotgun (WGS) entry which is preliminary data.</text>
</comment>
<dbReference type="HOGENOM" id="CLU_004760_1_2_1"/>
<proteinExistence type="predicted"/>
<feature type="region of interest" description="Disordered" evidence="7">
    <location>
        <begin position="1"/>
        <end position="43"/>
    </location>
</feature>
<feature type="domain" description="Chitin synthase N-terminal" evidence="9">
    <location>
        <begin position="284"/>
        <end position="343"/>
    </location>
</feature>
<feature type="transmembrane region" description="Helical" evidence="8">
    <location>
        <begin position="797"/>
        <end position="824"/>
    </location>
</feature>
<dbReference type="InterPro" id="IPR013616">
    <property type="entry name" value="Chitin_synth_N"/>
</dbReference>
<dbReference type="InterPro" id="IPR004835">
    <property type="entry name" value="Chitin_synth"/>
</dbReference>
<organism evidence="10 11">
    <name type="scientific">Pichia kudriavzevii</name>
    <name type="common">Yeast</name>
    <name type="synonym">Issatchenkia orientalis</name>
    <dbReference type="NCBI Taxonomy" id="4909"/>
    <lineage>
        <taxon>Eukaryota</taxon>
        <taxon>Fungi</taxon>
        <taxon>Dikarya</taxon>
        <taxon>Ascomycota</taxon>
        <taxon>Saccharomycotina</taxon>
        <taxon>Pichiomycetes</taxon>
        <taxon>Pichiales</taxon>
        <taxon>Pichiaceae</taxon>
        <taxon>Pichia</taxon>
    </lineage>
</organism>
<dbReference type="InterPro" id="IPR029044">
    <property type="entry name" value="Nucleotide-diphossugar_trans"/>
</dbReference>
<evidence type="ECO:0000313" key="10">
    <source>
        <dbReference type="EMBL" id="KGK38020.1"/>
    </source>
</evidence>
<evidence type="ECO:0000256" key="2">
    <source>
        <dbReference type="ARBA" id="ARBA00012543"/>
    </source>
</evidence>
<dbReference type="EMBL" id="JQFK01000025">
    <property type="protein sequence ID" value="KGK38020.1"/>
    <property type="molecule type" value="Genomic_DNA"/>
</dbReference>
<feature type="transmembrane region" description="Helical" evidence="8">
    <location>
        <begin position="946"/>
        <end position="966"/>
    </location>
</feature>
<keyword evidence="3" id="KW-0328">Glycosyltransferase</keyword>
<dbReference type="GO" id="GO:1902404">
    <property type="term" value="P:mitotic actomyosin contractile ring contraction"/>
    <property type="evidence" value="ECO:0007669"/>
    <property type="project" value="EnsemblFungi"/>
</dbReference>
<feature type="transmembrane region" description="Helical" evidence="8">
    <location>
        <begin position="731"/>
        <end position="750"/>
    </location>
</feature>
<evidence type="ECO:0000256" key="5">
    <source>
        <dbReference type="ARBA" id="ARBA00022989"/>
    </source>
</evidence>
<dbReference type="PANTHER" id="PTHR22914:SF38">
    <property type="entry name" value="CHITIN SYNTHASE 2"/>
    <property type="match status" value="1"/>
</dbReference>
<evidence type="ECO:0000256" key="7">
    <source>
        <dbReference type="SAM" id="MobiDB-lite"/>
    </source>
</evidence>
<keyword evidence="3" id="KW-0808">Transferase</keyword>
<dbReference type="Proteomes" id="UP000029867">
    <property type="component" value="Unassembled WGS sequence"/>
</dbReference>
<feature type="transmembrane region" description="Helical" evidence="8">
    <location>
        <begin position="693"/>
        <end position="719"/>
    </location>
</feature>
<dbReference type="VEuPathDB" id="FungiDB:C5L36_0B03580"/>
<dbReference type="GO" id="GO:0004100">
    <property type="term" value="F:chitin synthase activity"/>
    <property type="evidence" value="ECO:0007669"/>
    <property type="project" value="UniProtKB-EC"/>
</dbReference>
<feature type="transmembrane region" description="Helical" evidence="8">
    <location>
        <begin position="978"/>
        <end position="1003"/>
    </location>
</feature>
<reference evidence="11" key="1">
    <citation type="journal article" date="2014" name="Microb. Cell Fact.">
        <title>Exploiting Issatchenkia orientalis SD108 for succinic acid production.</title>
        <authorList>
            <person name="Xiao H."/>
            <person name="Shao Z."/>
            <person name="Jiang Y."/>
            <person name="Dole S."/>
            <person name="Zhao H."/>
        </authorList>
    </citation>
    <scope>NUCLEOTIDE SEQUENCE [LARGE SCALE GENOMIC DNA]</scope>
    <source>
        <strain evidence="11">SD108</strain>
    </source>
</reference>
<dbReference type="Pfam" id="PF01644">
    <property type="entry name" value="Chitin_synth_1"/>
    <property type="match status" value="1"/>
</dbReference>
<keyword evidence="4 8" id="KW-0812">Transmembrane</keyword>
<evidence type="ECO:0000256" key="1">
    <source>
        <dbReference type="ARBA" id="ARBA00004141"/>
    </source>
</evidence>
<evidence type="ECO:0000313" key="11">
    <source>
        <dbReference type="Proteomes" id="UP000029867"/>
    </source>
</evidence>
<dbReference type="GO" id="GO:0006031">
    <property type="term" value="P:chitin biosynthetic process"/>
    <property type="evidence" value="ECO:0007669"/>
    <property type="project" value="EnsemblFungi"/>
</dbReference>
<dbReference type="CDD" id="cd04190">
    <property type="entry name" value="Chitin_synth_C"/>
    <property type="match status" value="1"/>
</dbReference>
<dbReference type="GO" id="GO:0030428">
    <property type="term" value="C:cell septum"/>
    <property type="evidence" value="ECO:0007669"/>
    <property type="project" value="TreeGrafter"/>
</dbReference>
<dbReference type="Pfam" id="PF08407">
    <property type="entry name" value="Chitin_synth_1N"/>
    <property type="match status" value="1"/>
</dbReference>
<evidence type="ECO:0000259" key="9">
    <source>
        <dbReference type="Pfam" id="PF08407"/>
    </source>
</evidence>
<feature type="transmembrane region" description="Helical" evidence="8">
    <location>
        <begin position="762"/>
        <end position="785"/>
    </location>
</feature>
<evidence type="ECO:0000256" key="3">
    <source>
        <dbReference type="ARBA" id="ARBA00022676"/>
    </source>
</evidence>
<evidence type="ECO:0000256" key="8">
    <source>
        <dbReference type="SAM" id="Phobius"/>
    </source>
</evidence>
<dbReference type="GO" id="GO:0071944">
    <property type="term" value="C:cell periphery"/>
    <property type="evidence" value="ECO:0007669"/>
    <property type="project" value="TreeGrafter"/>
</dbReference>
<keyword evidence="6 8" id="KW-0472">Membrane</keyword>
<name>A0A099NZG4_PICKU</name>